<dbReference type="PROSITE" id="PS51257">
    <property type="entry name" value="PROKAR_LIPOPROTEIN"/>
    <property type="match status" value="1"/>
</dbReference>
<dbReference type="EMBL" id="CP013659">
    <property type="protein sequence ID" value="ALS74067.1"/>
    <property type="molecule type" value="Genomic_DNA"/>
</dbReference>
<reference evidence="4" key="1">
    <citation type="submission" date="2016-01" db="EMBL/GenBank/DDBJ databases">
        <title>Complete genome of Planococcus rifietoensis type strain M8.</title>
        <authorList>
            <person name="See-Too W.S."/>
        </authorList>
    </citation>
    <scope>NUCLEOTIDE SEQUENCE [LARGE SCALE GENOMIC DNA]</scope>
    <source>
        <strain evidence="4">M8</strain>
    </source>
</reference>
<dbReference type="KEGG" id="prt:AUC31_01830"/>
<dbReference type="Proteomes" id="UP000067683">
    <property type="component" value="Chromosome"/>
</dbReference>
<proteinExistence type="predicted"/>
<evidence type="ECO:0000313" key="4">
    <source>
        <dbReference type="EMBL" id="ALS74067.1"/>
    </source>
</evidence>
<dbReference type="RefSeq" id="WP_058380775.1">
    <property type="nucleotide sequence ID" value="NZ_CP013659.2"/>
</dbReference>
<feature type="domain" description="Glucose/Sorbosone dehydrogenase" evidence="3">
    <location>
        <begin position="105"/>
        <end position="431"/>
    </location>
</feature>
<name>A0A0U2XLQ4_9BACL</name>
<feature type="region of interest" description="Disordered" evidence="1">
    <location>
        <begin position="24"/>
        <end position="92"/>
    </location>
</feature>
<dbReference type="OrthoDB" id="9770043at2"/>
<feature type="signal peptide" evidence="2">
    <location>
        <begin position="1"/>
        <end position="22"/>
    </location>
</feature>
<dbReference type="PANTHER" id="PTHR19328">
    <property type="entry name" value="HEDGEHOG-INTERACTING PROTEIN"/>
    <property type="match status" value="1"/>
</dbReference>
<dbReference type="Gene3D" id="2.120.10.30">
    <property type="entry name" value="TolB, C-terminal domain"/>
    <property type="match status" value="1"/>
</dbReference>
<evidence type="ECO:0000313" key="5">
    <source>
        <dbReference type="Proteomes" id="UP000067683"/>
    </source>
</evidence>
<keyword evidence="5" id="KW-1185">Reference proteome</keyword>
<dbReference type="Pfam" id="PF07995">
    <property type="entry name" value="GSDH"/>
    <property type="match status" value="1"/>
</dbReference>
<organism evidence="4 5">
    <name type="scientific">Planococcus rifietoensis</name>
    <dbReference type="NCBI Taxonomy" id="200991"/>
    <lineage>
        <taxon>Bacteria</taxon>
        <taxon>Bacillati</taxon>
        <taxon>Bacillota</taxon>
        <taxon>Bacilli</taxon>
        <taxon>Bacillales</taxon>
        <taxon>Caryophanaceae</taxon>
        <taxon>Planococcus</taxon>
    </lineage>
</organism>
<dbReference type="PANTHER" id="PTHR19328:SF75">
    <property type="entry name" value="ALDOSE SUGAR DEHYDROGENASE YLII"/>
    <property type="match status" value="1"/>
</dbReference>
<feature type="chain" id="PRO_5006834335" evidence="2">
    <location>
        <begin position="23"/>
        <end position="441"/>
    </location>
</feature>
<dbReference type="InterPro" id="IPR011042">
    <property type="entry name" value="6-blade_b-propeller_TolB-like"/>
</dbReference>
<gene>
    <name evidence="4" type="ORF">AUC31_01830</name>
</gene>
<feature type="compositionally biased region" description="Acidic residues" evidence="1">
    <location>
        <begin position="29"/>
        <end position="61"/>
    </location>
</feature>
<evidence type="ECO:0000256" key="2">
    <source>
        <dbReference type="SAM" id="SignalP"/>
    </source>
</evidence>
<protein>
    <submittedName>
        <fullName evidence="4">Glucose dehydrogenase</fullName>
    </submittedName>
</protein>
<keyword evidence="2" id="KW-0732">Signal</keyword>
<accession>A0A0U2XLQ4</accession>
<dbReference type="SUPFAM" id="SSF50952">
    <property type="entry name" value="Soluble quinoprotein glucose dehydrogenase"/>
    <property type="match status" value="1"/>
</dbReference>
<dbReference type="InterPro" id="IPR011041">
    <property type="entry name" value="Quinoprot_gluc/sorb_DH_b-prop"/>
</dbReference>
<sequence>MTKLSWSRLMSLTVLSSVLALAACGNDDSSNEESTTDDSDAATEESTDEGTTTEEDADEGSNESAETEPKVTEFEPAFPEQTRAPAVETETELNEEVVVEGLGVSWGMVEFEPNRLLVTQRDEAELLIVNLEDGSVSDPIEGTPEVNNSGQGGLLDITVAPDFDDSRLVFMTFSQDFEDGTVTAVGKGVLSEDESSLEDFEVIFQATPAYDGDLHYGGRIIFDEAGNLFLTTGERSDEPIRERAQDLDAYLGKVIHITQDGEPVDSNPFVEDEDALDGIYSYGHRNIQGIDYNPETGDLWIVEFGPQAGDELNIIEPANNYGWPIVSYGIEYTGELINDGISEHEAQGFVEPRYYWDPTSAPSGMSFYDNDAIPEWENNLFIGGLAPNYIVRVVIEDDIVVGEERLLTDEAQRFRDILVTEDGALIASTDGGLIYQITAAE</sequence>
<evidence type="ECO:0000259" key="3">
    <source>
        <dbReference type="Pfam" id="PF07995"/>
    </source>
</evidence>
<dbReference type="InterPro" id="IPR012938">
    <property type="entry name" value="Glc/Sorbosone_DH"/>
</dbReference>
<evidence type="ECO:0000256" key="1">
    <source>
        <dbReference type="SAM" id="MobiDB-lite"/>
    </source>
</evidence>
<dbReference type="AlphaFoldDB" id="A0A0U2XLQ4"/>